<keyword evidence="8" id="KW-1185">Reference proteome</keyword>
<dbReference type="PROSITE" id="PS50801">
    <property type="entry name" value="STAS"/>
    <property type="match status" value="1"/>
</dbReference>
<evidence type="ECO:0000256" key="5">
    <source>
        <dbReference type="SAM" id="Phobius"/>
    </source>
</evidence>
<dbReference type="Gene3D" id="3.30.750.24">
    <property type="entry name" value="STAS domain"/>
    <property type="match status" value="1"/>
</dbReference>
<feature type="transmembrane region" description="Helical" evidence="5">
    <location>
        <begin position="67"/>
        <end position="87"/>
    </location>
</feature>
<dbReference type="CDD" id="cd07042">
    <property type="entry name" value="STAS_SulP_like_sulfate_transporter"/>
    <property type="match status" value="1"/>
</dbReference>
<evidence type="ECO:0000313" key="8">
    <source>
        <dbReference type="Proteomes" id="UP001272052"/>
    </source>
</evidence>
<organism evidence="7 8">
    <name type="scientific">Methanimicrococcus hacksteinii</name>
    <dbReference type="NCBI Taxonomy" id="3028293"/>
    <lineage>
        <taxon>Archaea</taxon>
        <taxon>Methanobacteriati</taxon>
        <taxon>Methanobacteriota</taxon>
        <taxon>Stenosarchaea group</taxon>
        <taxon>Methanomicrobia</taxon>
        <taxon>Methanosarcinales</taxon>
        <taxon>Methanosarcinaceae</taxon>
        <taxon>Methanimicrococcus</taxon>
    </lineage>
</organism>
<name>A0ABU3VN66_9EURY</name>
<keyword evidence="4 5" id="KW-0472">Membrane</keyword>
<evidence type="ECO:0000313" key="7">
    <source>
        <dbReference type="EMBL" id="MDV0444853.1"/>
    </source>
</evidence>
<reference evidence="7 8" key="1">
    <citation type="submission" date="2023-06" db="EMBL/GenBank/DDBJ databases">
        <title>Genome sequence of Methanimicrococcus sp. At1.</title>
        <authorList>
            <person name="Protasov E."/>
            <person name="Platt K."/>
            <person name="Poehlein A."/>
            <person name="Daniel R."/>
            <person name="Brune A."/>
        </authorList>
    </citation>
    <scope>NUCLEOTIDE SEQUENCE [LARGE SCALE GENOMIC DNA]</scope>
    <source>
        <strain evidence="7 8">At1</strain>
    </source>
</reference>
<feature type="transmembrane region" description="Helical" evidence="5">
    <location>
        <begin position="107"/>
        <end position="128"/>
    </location>
</feature>
<gene>
    <name evidence="7" type="primary">dauA</name>
    <name evidence="7" type="ORF">MmiAt1_03970</name>
</gene>
<protein>
    <submittedName>
        <fullName evidence="7">C4-dicarboxylic acid transporter DauA</fullName>
    </submittedName>
</protein>
<dbReference type="Pfam" id="PF01740">
    <property type="entry name" value="STAS"/>
    <property type="match status" value="1"/>
</dbReference>
<sequence>MPFNGLKNMTGTSLLKDPISKESFKKSAADYFKNMFAFDLKAGFITAVVALPLSIGFAVASGVDPSMGIYTAAVAGFLASLFGGSKFSITGPTGSMAVVVLAAMGQYGLEGLFLATVLAGLIQILLGVLKLGKIIKFMPLPLMSGFTAGLGLMIIVAQIPNALGIDIPEYDSTPEMLLLVLESLGSINPIVILMTIGTILLIRLLPRLTKNKKYLSSVPPTIVALILAVIILFVLHLEIPTVGAIPPKLPTFSLFSISLGLALNVLPFALMLVLLGTLESLLCAVVCDGMTATKHDSDRELIGQGIAKVVTPFFGGLPSTAAISRSTVNIREGAKTRASGLLHAVFLLLIMLFFGGVGAYLPYAFVAGVLFTVALPMVNLREFKVMLNYDRGSAAIFGITFILTVFTDMLLALEVGILLTMIKFMYDMAQSVQINTMEEYDSTDSTEQIRMLHDKFGEKLAIYTINGPFFFGAMNVFDQKVDVHLPNKRRVIIIRMRYVPYVDTTAVSRLNEFIENRNKENKYVLITGIRPTVKKYLLRDEKFDKHVRNKEVYLFDTTELAVKYAVNEIFPTFENK</sequence>
<dbReference type="SUPFAM" id="SSF52091">
    <property type="entry name" value="SpoIIaa-like"/>
    <property type="match status" value="1"/>
</dbReference>
<feature type="domain" description="STAS" evidence="6">
    <location>
        <begin position="458"/>
        <end position="565"/>
    </location>
</feature>
<evidence type="ECO:0000256" key="4">
    <source>
        <dbReference type="ARBA" id="ARBA00023136"/>
    </source>
</evidence>
<accession>A0ABU3VN66</accession>
<comment type="caution">
    <text evidence="7">The sequence shown here is derived from an EMBL/GenBank/DDBJ whole genome shotgun (WGS) entry which is preliminary data.</text>
</comment>
<keyword evidence="2 5" id="KW-0812">Transmembrane</keyword>
<evidence type="ECO:0000259" key="6">
    <source>
        <dbReference type="PROSITE" id="PS50801"/>
    </source>
</evidence>
<dbReference type="InterPro" id="IPR011547">
    <property type="entry name" value="SLC26A/SulP_dom"/>
</dbReference>
<feature type="transmembrane region" description="Helical" evidence="5">
    <location>
        <begin position="341"/>
        <end position="374"/>
    </location>
</feature>
<dbReference type="InterPro" id="IPR001902">
    <property type="entry name" value="SLC26A/SulP_fam"/>
</dbReference>
<comment type="subcellular location">
    <subcellularLocation>
        <location evidence="1">Membrane</location>
        <topology evidence="1">Multi-pass membrane protein</topology>
    </subcellularLocation>
</comment>
<dbReference type="InterPro" id="IPR002645">
    <property type="entry name" value="STAS_dom"/>
</dbReference>
<dbReference type="Proteomes" id="UP001272052">
    <property type="component" value="Unassembled WGS sequence"/>
</dbReference>
<feature type="transmembrane region" description="Helical" evidence="5">
    <location>
        <begin position="214"/>
        <end position="235"/>
    </location>
</feature>
<feature type="transmembrane region" description="Helical" evidence="5">
    <location>
        <begin position="140"/>
        <end position="159"/>
    </location>
</feature>
<dbReference type="PANTHER" id="PTHR11814">
    <property type="entry name" value="SULFATE TRANSPORTER"/>
    <property type="match status" value="1"/>
</dbReference>
<keyword evidence="3 5" id="KW-1133">Transmembrane helix</keyword>
<feature type="transmembrane region" description="Helical" evidence="5">
    <location>
        <begin position="394"/>
        <end position="419"/>
    </location>
</feature>
<proteinExistence type="predicted"/>
<feature type="transmembrane region" description="Helical" evidence="5">
    <location>
        <begin position="42"/>
        <end position="60"/>
    </location>
</feature>
<feature type="transmembrane region" description="Helical" evidence="5">
    <location>
        <begin position="255"/>
        <end position="275"/>
    </location>
</feature>
<evidence type="ECO:0000256" key="2">
    <source>
        <dbReference type="ARBA" id="ARBA00022692"/>
    </source>
</evidence>
<dbReference type="Pfam" id="PF00916">
    <property type="entry name" value="Sulfate_transp"/>
    <property type="match status" value="1"/>
</dbReference>
<feature type="transmembrane region" description="Helical" evidence="5">
    <location>
        <begin position="179"/>
        <end position="202"/>
    </location>
</feature>
<evidence type="ECO:0000256" key="3">
    <source>
        <dbReference type="ARBA" id="ARBA00022989"/>
    </source>
</evidence>
<evidence type="ECO:0000256" key="1">
    <source>
        <dbReference type="ARBA" id="ARBA00004141"/>
    </source>
</evidence>
<dbReference type="EMBL" id="JAWDKC010000011">
    <property type="protein sequence ID" value="MDV0444853.1"/>
    <property type="molecule type" value="Genomic_DNA"/>
</dbReference>
<dbReference type="InterPro" id="IPR036513">
    <property type="entry name" value="STAS_dom_sf"/>
</dbReference>